<evidence type="ECO:0000313" key="2">
    <source>
        <dbReference type="Proteomes" id="UP000334820"/>
    </source>
</evidence>
<dbReference type="AlphaFoldDB" id="A0A5J4JXC6"/>
<organism evidence="1 2">
    <name type="scientific">Thermogemmatispora aurantia</name>
    <dbReference type="NCBI Taxonomy" id="2045279"/>
    <lineage>
        <taxon>Bacteria</taxon>
        <taxon>Bacillati</taxon>
        <taxon>Chloroflexota</taxon>
        <taxon>Ktedonobacteria</taxon>
        <taxon>Thermogemmatisporales</taxon>
        <taxon>Thermogemmatisporaceae</taxon>
        <taxon>Thermogemmatispora</taxon>
    </lineage>
</organism>
<evidence type="ECO:0000313" key="1">
    <source>
        <dbReference type="EMBL" id="GER82028.1"/>
    </source>
</evidence>
<proteinExistence type="predicted"/>
<dbReference type="Proteomes" id="UP000334820">
    <property type="component" value="Unassembled WGS sequence"/>
</dbReference>
<gene>
    <name evidence="1" type="ORF">KTAU_06660</name>
</gene>
<sequence length="55" mass="6233">MSRLDMQAVTIMGKVYNIELYIAISDVNSIPSLNKERLLFLGLKSTFLRPGLFNT</sequence>
<accession>A0A5J4JXC6</accession>
<reference evidence="1 2" key="1">
    <citation type="journal article" date="2019" name="Int. J. Syst. Evol. Microbiol.">
        <title>Thermogemmatispora aurantia sp. nov. and Thermogemmatispora argillosa sp. nov., within the class Ktedonobacteria, and emended description of the genus Thermogemmatispora.</title>
        <authorList>
            <person name="Zheng Y."/>
            <person name="Wang C.M."/>
            <person name="Sakai Y."/>
            <person name="Abe K."/>
            <person name="Yokota A."/>
            <person name="Yabe S."/>
        </authorList>
    </citation>
    <scope>NUCLEOTIDE SEQUENCE [LARGE SCALE GENOMIC DNA]</scope>
    <source>
        <strain evidence="1 2">A1-2</strain>
    </source>
</reference>
<protein>
    <submittedName>
        <fullName evidence="1">Uncharacterized protein</fullName>
    </submittedName>
</protein>
<dbReference type="EMBL" id="BKZV01000001">
    <property type="protein sequence ID" value="GER82028.1"/>
    <property type="molecule type" value="Genomic_DNA"/>
</dbReference>
<keyword evidence="2" id="KW-1185">Reference proteome</keyword>
<comment type="caution">
    <text evidence="1">The sequence shown here is derived from an EMBL/GenBank/DDBJ whole genome shotgun (WGS) entry which is preliminary data.</text>
</comment>
<name>A0A5J4JXC6_9CHLR</name>